<gene>
    <name evidence="2" type="ORF">KDA82_11285</name>
</gene>
<feature type="region of interest" description="Disordered" evidence="1">
    <location>
        <begin position="71"/>
        <end position="96"/>
    </location>
</feature>
<feature type="region of interest" description="Disordered" evidence="1">
    <location>
        <begin position="1"/>
        <end position="31"/>
    </location>
</feature>
<evidence type="ECO:0000313" key="3">
    <source>
        <dbReference type="Proteomes" id="UP000675554"/>
    </source>
</evidence>
<sequence>MNPTDLPVGLSARELPRTSPGPGPMPRATAAEHPCVPRTLAVRVHIPAVQPGELRHALRATLRAMPVLTTAPATTPAGSGPGHTPAPPPPAQAPEDDWYRTRSGSWALTVGGLRAVLKIPWDGPELDIRCDISVADPLTVSHLLAEVARRLRDGVPPEPSPQLHPARAHRAHGAALSPAATGPSPLRRRHASSSYPVPTRLWPRDTDRTPAEVAHLALRAMFGAWEPAAPLAVLSDGRDAAADPARTRPRPRVLADPFARAFSPATTWREALTSPVTGTGTGTGTGHPGGTAPAPEPAFAFSYVGPPLVPAGWLLLSWSYPVTEAIHFTLGTSAGHYRLHAESTGTPDKPRLDRLITTWRTTLQRAASAPDTSLAELCP</sequence>
<reference evidence="2" key="1">
    <citation type="submission" date="2021-04" db="EMBL/GenBank/DDBJ databases">
        <title>Sequencing of actinobacteria type strains.</title>
        <authorList>
            <person name="Nguyen G.-S."/>
            <person name="Wentzel A."/>
        </authorList>
    </citation>
    <scope>NUCLEOTIDE SEQUENCE</scope>
    <source>
        <strain evidence="2">DSM 42095</strain>
    </source>
</reference>
<feature type="region of interest" description="Disordered" evidence="1">
    <location>
        <begin position="153"/>
        <end position="206"/>
    </location>
</feature>
<proteinExistence type="predicted"/>
<dbReference type="Proteomes" id="UP000675554">
    <property type="component" value="Unassembled WGS sequence"/>
</dbReference>
<feature type="compositionally biased region" description="Gly residues" evidence="1">
    <location>
        <begin position="279"/>
        <end position="289"/>
    </location>
</feature>
<protein>
    <submittedName>
        <fullName evidence="2">Uncharacterized protein</fullName>
    </submittedName>
</protein>
<feature type="region of interest" description="Disordered" evidence="1">
    <location>
        <begin position="273"/>
        <end position="293"/>
    </location>
</feature>
<organism evidence="2 3">
    <name type="scientific">Streptomyces daliensis</name>
    <dbReference type="NCBI Taxonomy" id="299421"/>
    <lineage>
        <taxon>Bacteria</taxon>
        <taxon>Bacillati</taxon>
        <taxon>Actinomycetota</taxon>
        <taxon>Actinomycetes</taxon>
        <taxon>Kitasatosporales</taxon>
        <taxon>Streptomycetaceae</taxon>
        <taxon>Streptomyces</taxon>
    </lineage>
</organism>
<name>A0A8T4IQ76_9ACTN</name>
<evidence type="ECO:0000313" key="2">
    <source>
        <dbReference type="EMBL" id="MBR7673590.1"/>
    </source>
</evidence>
<accession>A0A8T4IQ76</accession>
<evidence type="ECO:0000256" key="1">
    <source>
        <dbReference type="SAM" id="MobiDB-lite"/>
    </source>
</evidence>
<comment type="caution">
    <text evidence="2">The sequence shown here is derived from an EMBL/GenBank/DDBJ whole genome shotgun (WGS) entry which is preliminary data.</text>
</comment>
<keyword evidence="3" id="KW-1185">Reference proteome</keyword>
<dbReference type="EMBL" id="JAGSMN010000223">
    <property type="protein sequence ID" value="MBR7673590.1"/>
    <property type="molecule type" value="Genomic_DNA"/>
</dbReference>
<dbReference type="AlphaFoldDB" id="A0A8T4IQ76"/>